<feature type="compositionally biased region" description="Polar residues" evidence="1">
    <location>
        <begin position="63"/>
        <end position="81"/>
    </location>
</feature>
<sequence length="81" mass="9794">MRRSPYYQLELLHEWRLQQYRRSIVQTKQDNSNLIEEKFGQKVKSEEFKRWKQSHGLQEEIGNLQQDSSMRPSTTQWPGGI</sequence>
<accession>A0ABN7SLB8</accession>
<proteinExistence type="predicted"/>
<protein>
    <submittedName>
        <fullName evidence="2">Oidioi.mRNA.OKI2018_I69.XSR.g15238.t1.cds</fullName>
    </submittedName>
</protein>
<reference evidence="2 3" key="1">
    <citation type="submission" date="2021-04" db="EMBL/GenBank/DDBJ databases">
        <authorList>
            <person name="Bliznina A."/>
        </authorList>
    </citation>
    <scope>NUCLEOTIDE SEQUENCE [LARGE SCALE GENOMIC DNA]</scope>
</reference>
<keyword evidence="3" id="KW-1185">Reference proteome</keyword>
<dbReference type="EMBL" id="OU015569">
    <property type="protein sequence ID" value="CAG5097800.1"/>
    <property type="molecule type" value="Genomic_DNA"/>
</dbReference>
<evidence type="ECO:0000313" key="2">
    <source>
        <dbReference type="EMBL" id="CAG5097800.1"/>
    </source>
</evidence>
<organism evidence="2 3">
    <name type="scientific">Oikopleura dioica</name>
    <name type="common">Tunicate</name>
    <dbReference type="NCBI Taxonomy" id="34765"/>
    <lineage>
        <taxon>Eukaryota</taxon>
        <taxon>Metazoa</taxon>
        <taxon>Chordata</taxon>
        <taxon>Tunicata</taxon>
        <taxon>Appendicularia</taxon>
        <taxon>Copelata</taxon>
        <taxon>Oikopleuridae</taxon>
        <taxon>Oikopleura</taxon>
    </lineage>
</organism>
<gene>
    <name evidence="2" type="ORF">OKIOD_LOCUS6796</name>
</gene>
<name>A0ABN7SLB8_OIKDI</name>
<evidence type="ECO:0000256" key="1">
    <source>
        <dbReference type="SAM" id="MobiDB-lite"/>
    </source>
</evidence>
<evidence type="ECO:0000313" key="3">
    <source>
        <dbReference type="Proteomes" id="UP001158576"/>
    </source>
</evidence>
<dbReference type="Proteomes" id="UP001158576">
    <property type="component" value="Chromosome XSR"/>
</dbReference>
<feature type="region of interest" description="Disordered" evidence="1">
    <location>
        <begin position="60"/>
        <end position="81"/>
    </location>
</feature>